<sequence length="307" mass="34089">MTLRLSFSPLSSSRHLVGTVLLGMAGAACMPAVADAPQVLFKGPHATVTTDDIQAETAHLPADTRQRLLSRPDQVGQLAENLFIQRTLAAQAREQKLDQTTEVQTRVQLAKDRIEAALVLDKLKDEAALSPQNREKYARSIYKAEPEKFRAPADTRASHILILSKTEGAKEKIDGIYAQLQQGGDFAALAKEHSQDPRSAENGGDLGFFTKGRMVAEFEHAVEQLKKPGEWSKPFLSHFGWHIARLEERRPERPLPFEEVRERLEQEGNEAAFRSARTAVTEAIKDKATPDFEAIEAFSKAQATPDR</sequence>
<organism evidence="9 10">
    <name type="scientific">Lampropedia hyalina DSM 16112</name>
    <dbReference type="NCBI Taxonomy" id="1122156"/>
    <lineage>
        <taxon>Bacteria</taxon>
        <taxon>Pseudomonadati</taxon>
        <taxon>Pseudomonadota</taxon>
        <taxon>Betaproteobacteria</taxon>
        <taxon>Burkholderiales</taxon>
        <taxon>Comamonadaceae</taxon>
        <taxon>Lampropedia</taxon>
    </lineage>
</organism>
<dbReference type="EMBL" id="FQUZ01000030">
    <property type="protein sequence ID" value="SHF60644.1"/>
    <property type="molecule type" value="Genomic_DNA"/>
</dbReference>
<keyword evidence="7" id="KW-0732">Signal</keyword>
<evidence type="ECO:0000256" key="3">
    <source>
        <dbReference type="ARBA" id="ARBA00013194"/>
    </source>
</evidence>
<dbReference type="AlphaFoldDB" id="A0A1M5D152"/>
<gene>
    <name evidence="9" type="ORF">SAMN02745117_02285</name>
</gene>
<name>A0A1M5D152_9BURK</name>
<dbReference type="PROSITE" id="PS50198">
    <property type="entry name" value="PPIC_PPIASE_2"/>
    <property type="match status" value="1"/>
</dbReference>
<dbReference type="SUPFAM" id="SSF54534">
    <property type="entry name" value="FKBP-like"/>
    <property type="match status" value="1"/>
</dbReference>
<feature type="domain" description="PpiC" evidence="8">
    <location>
        <begin position="152"/>
        <end position="248"/>
    </location>
</feature>
<dbReference type="RefSeq" id="WP_084523229.1">
    <property type="nucleotide sequence ID" value="NZ_FQUZ01000030.1"/>
</dbReference>
<dbReference type="PROSITE" id="PS51257">
    <property type="entry name" value="PROKAR_LIPOPROTEIN"/>
    <property type="match status" value="1"/>
</dbReference>
<accession>A0A1M5D152</accession>
<evidence type="ECO:0000256" key="5">
    <source>
        <dbReference type="ARBA" id="ARBA00023235"/>
    </source>
</evidence>
<evidence type="ECO:0000256" key="2">
    <source>
        <dbReference type="ARBA" id="ARBA00007656"/>
    </source>
</evidence>
<dbReference type="OrthoDB" id="9769613at2"/>
<evidence type="ECO:0000259" key="8">
    <source>
        <dbReference type="PROSITE" id="PS50198"/>
    </source>
</evidence>
<evidence type="ECO:0000256" key="1">
    <source>
        <dbReference type="ARBA" id="ARBA00000971"/>
    </source>
</evidence>
<dbReference type="GO" id="GO:0003755">
    <property type="term" value="F:peptidyl-prolyl cis-trans isomerase activity"/>
    <property type="evidence" value="ECO:0007669"/>
    <property type="project" value="UniProtKB-KW"/>
</dbReference>
<feature type="signal peptide" evidence="7">
    <location>
        <begin position="1"/>
        <end position="34"/>
    </location>
</feature>
<keyword evidence="4 6" id="KW-0697">Rotamase</keyword>
<comment type="catalytic activity">
    <reaction evidence="1">
        <text>[protein]-peptidylproline (omega=180) = [protein]-peptidylproline (omega=0)</text>
        <dbReference type="Rhea" id="RHEA:16237"/>
        <dbReference type="Rhea" id="RHEA-COMP:10747"/>
        <dbReference type="Rhea" id="RHEA-COMP:10748"/>
        <dbReference type="ChEBI" id="CHEBI:83833"/>
        <dbReference type="ChEBI" id="CHEBI:83834"/>
        <dbReference type="EC" id="5.2.1.8"/>
    </reaction>
</comment>
<proteinExistence type="inferred from homology"/>
<dbReference type="Gene3D" id="3.10.50.40">
    <property type="match status" value="1"/>
</dbReference>
<dbReference type="EC" id="5.2.1.8" evidence="3"/>
<dbReference type="STRING" id="1122156.SAMN02745117_02285"/>
<dbReference type="PANTHER" id="PTHR47245">
    <property type="entry name" value="PEPTIDYLPROLYL ISOMERASE"/>
    <property type="match status" value="1"/>
</dbReference>
<dbReference type="PANTHER" id="PTHR47245:SF2">
    <property type="entry name" value="PEPTIDYL-PROLYL CIS-TRANS ISOMERASE HP_0175-RELATED"/>
    <property type="match status" value="1"/>
</dbReference>
<evidence type="ECO:0000256" key="7">
    <source>
        <dbReference type="SAM" id="SignalP"/>
    </source>
</evidence>
<dbReference type="InterPro" id="IPR050245">
    <property type="entry name" value="PrsA_foldase"/>
</dbReference>
<dbReference type="InterPro" id="IPR046357">
    <property type="entry name" value="PPIase_dom_sf"/>
</dbReference>
<comment type="similarity">
    <text evidence="2">Belongs to the PpiC/parvulin rotamase family.</text>
</comment>
<keyword evidence="10" id="KW-1185">Reference proteome</keyword>
<dbReference type="PROSITE" id="PS01096">
    <property type="entry name" value="PPIC_PPIASE_1"/>
    <property type="match status" value="1"/>
</dbReference>
<evidence type="ECO:0000256" key="4">
    <source>
        <dbReference type="ARBA" id="ARBA00023110"/>
    </source>
</evidence>
<evidence type="ECO:0000313" key="10">
    <source>
        <dbReference type="Proteomes" id="UP000184327"/>
    </source>
</evidence>
<protein>
    <recommendedName>
        <fullName evidence="3">peptidylprolyl isomerase</fullName>
        <ecNumber evidence="3">5.2.1.8</ecNumber>
    </recommendedName>
</protein>
<keyword evidence="5 6" id="KW-0413">Isomerase</keyword>
<feature type="chain" id="PRO_5012296366" description="peptidylprolyl isomerase" evidence="7">
    <location>
        <begin position="35"/>
        <end position="307"/>
    </location>
</feature>
<dbReference type="InterPro" id="IPR000297">
    <property type="entry name" value="PPIase_PpiC"/>
</dbReference>
<dbReference type="InterPro" id="IPR023058">
    <property type="entry name" value="PPIase_PpiC_CS"/>
</dbReference>
<evidence type="ECO:0000256" key="6">
    <source>
        <dbReference type="PROSITE-ProRule" id="PRU00278"/>
    </source>
</evidence>
<dbReference type="Pfam" id="PF13616">
    <property type="entry name" value="Rotamase_3"/>
    <property type="match status" value="1"/>
</dbReference>
<evidence type="ECO:0000313" key="9">
    <source>
        <dbReference type="EMBL" id="SHF60644.1"/>
    </source>
</evidence>
<reference evidence="9 10" key="1">
    <citation type="submission" date="2016-11" db="EMBL/GenBank/DDBJ databases">
        <authorList>
            <person name="Jaros S."/>
            <person name="Januszkiewicz K."/>
            <person name="Wedrychowicz H."/>
        </authorList>
    </citation>
    <scope>NUCLEOTIDE SEQUENCE [LARGE SCALE GENOMIC DNA]</scope>
    <source>
        <strain evidence="9 10">DSM 16112</strain>
    </source>
</reference>
<dbReference type="Proteomes" id="UP000184327">
    <property type="component" value="Unassembled WGS sequence"/>
</dbReference>